<dbReference type="PROSITE" id="PS51257">
    <property type="entry name" value="PROKAR_LIPOPROTEIN"/>
    <property type="match status" value="1"/>
</dbReference>
<comment type="caution">
    <text evidence="5">The sequence shown here is derived from an EMBL/GenBank/DDBJ whole genome shotgun (WGS) entry which is preliminary data.</text>
</comment>
<proteinExistence type="inferred from homology"/>
<feature type="region of interest" description="Disordered" evidence="4">
    <location>
        <begin position="108"/>
        <end position="128"/>
    </location>
</feature>
<dbReference type="InterPro" id="IPR010131">
    <property type="entry name" value="MdtP/NodT-like"/>
</dbReference>
<dbReference type="OrthoDB" id="9770517at2"/>
<dbReference type="NCBIfam" id="TIGR01845">
    <property type="entry name" value="outer_NodT"/>
    <property type="match status" value="1"/>
</dbReference>
<keyword evidence="2" id="KW-1134">Transmembrane beta strand</keyword>
<keyword evidence="2" id="KW-0564">Palmitate</keyword>
<protein>
    <submittedName>
        <fullName evidence="5">Efflux transporter outer membrane subunit</fullName>
    </submittedName>
</protein>
<dbReference type="PANTHER" id="PTHR30203:SF25">
    <property type="entry name" value="OUTER MEMBRANE PROTEIN-RELATED"/>
    <property type="match status" value="1"/>
</dbReference>
<comment type="subcellular location">
    <subcellularLocation>
        <location evidence="2">Cell outer membrane</location>
        <topology evidence="2">Lipid-anchor</topology>
    </subcellularLocation>
</comment>
<accession>A0A4Q8L406</accession>
<evidence type="ECO:0000313" key="5">
    <source>
        <dbReference type="EMBL" id="TAA19086.1"/>
    </source>
</evidence>
<keyword evidence="3" id="KW-0175">Coiled coil</keyword>
<evidence type="ECO:0000313" key="6">
    <source>
        <dbReference type="Proteomes" id="UP000292627"/>
    </source>
</evidence>
<evidence type="ECO:0000256" key="1">
    <source>
        <dbReference type="ARBA" id="ARBA00007613"/>
    </source>
</evidence>
<dbReference type="EMBL" id="SHMC01000013">
    <property type="protein sequence ID" value="TAA19086.1"/>
    <property type="molecule type" value="Genomic_DNA"/>
</dbReference>
<dbReference type="GO" id="GO:0015562">
    <property type="term" value="F:efflux transmembrane transporter activity"/>
    <property type="evidence" value="ECO:0007669"/>
    <property type="project" value="InterPro"/>
</dbReference>
<reference evidence="5 6" key="1">
    <citation type="submission" date="2019-02" db="EMBL/GenBank/DDBJ databases">
        <title>WGS of Pseudoxanthomonas species novum from clinical isolates.</title>
        <authorList>
            <person name="Bernier A.-M."/>
            <person name="Bernard K."/>
            <person name="Vachon A."/>
        </authorList>
    </citation>
    <scope>NUCLEOTIDE SEQUENCE [LARGE SCALE GENOMIC DNA]</scope>
    <source>
        <strain evidence="5 6">NML171200</strain>
    </source>
</reference>
<name>A0A4Q8L406_9GAMM</name>
<keyword evidence="2" id="KW-0472">Membrane</keyword>
<keyword evidence="2" id="KW-0449">Lipoprotein</keyword>
<dbReference type="Gene3D" id="1.20.1600.10">
    <property type="entry name" value="Outer membrane efflux proteins (OEP)"/>
    <property type="match status" value="1"/>
</dbReference>
<dbReference type="SUPFAM" id="SSF56954">
    <property type="entry name" value="Outer membrane efflux proteins (OEP)"/>
    <property type="match status" value="1"/>
</dbReference>
<dbReference type="Gene3D" id="2.20.200.10">
    <property type="entry name" value="Outer membrane efflux proteins (OEP)"/>
    <property type="match status" value="1"/>
</dbReference>
<evidence type="ECO:0000256" key="4">
    <source>
        <dbReference type="SAM" id="MobiDB-lite"/>
    </source>
</evidence>
<feature type="coiled-coil region" evidence="3">
    <location>
        <begin position="184"/>
        <end position="211"/>
    </location>
</feature>
<dbReference type="InterPro" id="IPR003423">
    <property type="entry name" value="OMP_efflux"/>
</dbReference>
<dbReference type="Proteomes" id="UP000292627">
    <property type="component" value="Unassembled WGS sequence"/>
</dbReference>
<gene>
    <name evidence="5" type="ORF">EA660_19860</name>
</gene>
<evidence type="ECO:0000256" key="3">
    <source>
        <dbReference type="SAM" id="Coils"/>
    </source>
</evidence>
<comment type="similarity">
    <text evidence="1 2">Belongs to the outer membrane factor (OMF) (TC 1.B.17) family.</text>
</comment>
<sequence length="497" mass="52464">MVRNVLGIGVASALLAACTVGPDYVRPDAPRAETFVQAPATAQVAGGETTAEREFWRAFDDPQLSTLVERALLQNHDVRIALARYDQARALSRDASYARLPQLDANAQAERVRSSADQAPGVDRDGRDTHNYVGGLGVSWELDLFGRLRRASEASHADAQAASADLAAMQVAIAASVAQGWFELRGLQAQLDIARENAATQERTLKLLQARTEAGFSDAFDVDRGRAQLEATLARIPSLEAAEAVAANRIAVLVGATPESMAAELMTSGALPTLPAAPLPGTPSDLLRRRPDVAAAERRVASATARVGVATADLFPRFSLGALFGTQALGSGALFARDSETRVLSLGLDGGFLNVGRVRARIAAANAQSAQDLAAYQQTVLRALEDTENALVRVDRSRTELAHLDQAAQAGTRAAQVARLRLDNGAIDTLDMLEAERTRLESQDAAVQGRVRSGVAMVQLYAALAGGWPEYVAAESLPPPSPGTAAGARAVALQDVR</sequence>
<dbReference type="PANTHER" id="PTHR30203">
    <property type="entry name" value="OUTER MEMBRANE CATION EFFLUX PROTEIN"/>
    <property type="match status" value="1"/>
</dbReference>
<organism evidence="5 6">
    <name type="scientific">Pseudoxanthomonas winnipegensis</name>
    <dbReference type="NCBI Taxonomy" id="2480810"/>
    <lineage>
        <taxon>Bacteria</taxon>
        <taxon>Pseudomonadati</taxon>
        <taxon>Pseudomonadota</taxon>
        <taxon>Gammaproteobacteria</taxon>
        <taxon>Lysobacterales</taxon>
        <taxon>Lysobacteraceae</taxon>
        <taxon>Pseudoxanthomonas</taxon>
    </lineage>
</organism>
<dbReference type="AlphaFoldDB" id="A0A4Q8L406"/>
<dbReference type="GO" id="GO:0009279">
    <property type="term" value="C:cell outer membrane"/>
    <property type="evidence" value="ECO:0007669"/>
    <property type="project" value="UniProtKB-SubCell"/>
</dbReference>
<evidence type="ECO:0000256" key="2">
    <source>
        <dbReference type="RuleBase" id="RU362097"/>
    </source>
</evidence>
<dbReference type="Pfam" id="PF02321">
    <property type="entry name" value="OEP"/>
    <property type="match status" value="2"/>
</dbReference>
<keyword evidence="2" id="KW-0812">Transmembrane</keyword>